<dbReference type="OrthoDB" id="423498at2759"/>
<accession>A0A9P4LI45</accession>
<evidence type="ECO:0000259" key="1">
    <source>
        <dbReference type="Pfam" id="PF08450"/>
    </source>
</evidence>
<reference evidence="2" key="1">
    <citation type="journal article" date="2020" name="Stud. Mycol.">
        <title>101 Dothideomycetes genomes: a test case for predicting lifestyles and emergence of pathogens.</title>
        <authorList>
            <person name="Haridas S."/>
            <person name="Albert R."/>
            <person name="Binder M."/>
            <person name="Bloem J."/>
            <person name="Labutti K."/>
            <person name="Salamov A."/>
            <person name="Andreopoulos B."/>
            <person name="Baker S."/>
            <person name="Barry K."/>
            <person name="Bills G."/>
            <person name="Bluhm B."/>
            <person name="Cannon C."/>
            <person name="Castanera R."/>
            <person name="Culley D."/>
            <person name="Daum C."/>
            <person name="Ezra D."/>
            <person name="Gonzalez J."/>
            <person name="Henrissat B."/>
            <person name="Kuo A."/>
            <person name="Liang C."/>
            <person name="Lipzen A."/>
            <person name="Lutzoni F."/>
            <person name="Magnuson J."/>
            <person name="Mondo S."/>
            <person name="Nolan M."/>
            <person name="Ohm R."/>
            <person name="Pangilinan J."/>
            <person name="Park H.-J."/>
            <person name="Ramirez L."/>
            <person name="Alfaro M."/>
            <person name="Sun H."/>
            <person name="Tritt A."/>
            <person name="Yoshinaga Y."/>
            <person name="Zwiers L.-H."/>
            <person name="Turgeon B."/>
            <person name="Goodwin S."/>
            <person name="Spatafora J."/>
            <person name="Crous P."/>
            <person name="Grigoriev I."/>
        </authorList>
    </citation>
    <scope>NUCLEOTIDE SEQUENCE</scope>
    <source>
        <strain evidence="2">CBS 110217</strain>
    </source>
</reference>
<organism evidence="2 3">
    <name type="scientific">Setomelanomma holmii</name>
    <dbReference type="NCBI Taxonomy" id="210430"/>
    <lineage>
        <taxon>Eukaryota</taxon>
        <taxon>Fungi</taxon>
        <taxon>Dikarya</taxon>
        <taxon>Ascomycota</taxon>
        <taxon>Pezizomycotina</taxon>
        <taxon>Dothideomycetes</taxon>
        <taxon>Pleosporomycetidae</taxon>
        <taxon>Pleosporales</taxon>
        <taxon>Pleosporineae</taxon>
        <taxon>Phaeosphaeriaceae</taxon>
        <taxon>Setomelanomma</taxon>
    </lineage>
</organism>
<dbReference type="InterPro" id="IPR052988">
    <property type="entry name" value="Oryzine_lactonohydrolase"/>
</dbReference>
<keyword evidence="3" id="KW-1185">Reference proteome</keyword>
<sequence>MRIYDEAAKPILGQNSRLDLLLEDREYPFAHEAGIFIPEEDSLYITSNQYPHPETGKPHIHISHIQIEASNVFMPNGGINYKEGIFFCTQGTLDSPEGIVYMPLGLERDSSSKSPRNAYEAKLLVTSFHSRSFNSPKDVVVDSDGSIWFTDPVYRYDPATSGTRAIADGFGRPNGICFSPNEKTVYVTDTDWIHGDGGMDDARASSMCMPFLSDTFALSQR</sequence>
<dbReference type="PANTHER" id="PTHR47064">
    <property type="entry name" value="PUTATIVE (AFU_ORTHOLOGUE AFUA_1G08990)-RELATED"/>
    <property type="match status" value="1"/>
</dbReference>
<dbReference type="Proteomes" id="UP000799777">
    <property type="component" value="Unassembled WGS sequence"/>
</dbReference>
<dbReference type="Gene3D" id="2.120.10.30">
    <property type="entry name" value="TolB, C-terminal domain"/>
    <property type="match status" value="1"/>
</dbReference>
<dbReference type="AlphaFoldDB" id="A0A9P4LI45"/>
<dbReference type="InterPro" id="IPR013658">
    <property type="entry name" value="SGL"/>
</dbReference>
<proteinExistence type="predicted"/>
<gene>
    <name evidence="2" type="ORF">EK21DRAFT_103583</name>
</gene>
<protein>
    <recommendedName>
        <fullName evidence="1">SMP-30/Gluconolactonase/LRE-like region domain-containing protein</fullName>
    </recommendedName>
</protein>
<comment type="caution">
    <text evidence="2">The sequence shown here is derived from an EMBL/GenBank/DDBJ whole genome shotgun (WGS) entry which is preliminary data.</text>
</comment>
<evidence type="ECO:0000313" key="3">
    <source>
        <dbReference type="Proteomes" id="UP000799777"/>
    </source>
</evidence>
<dbReference type="SUPFAM" id="SSF63829">
    <property type="entry name" value="Calcium-dependent phosphotriesterase"/>
    <property type="match status" value="1"/>
</dbReference>
<dbReference type="PANTHER" id="PTHR47064:SF2">
    <property type="entry name" value="SMP-30_GLUCONOLACTONASE_LRE-LIKE REGION DOMAIN-CONTAINING PROTEIN-RELATED"/>
    <property type="match status" value="1"/>
</dbReference>
<dbReference type="EMBL" id="ML978254">
    <property type="protein sequence ID" value="KAF2025875.1"/>
    <property type="molecule type" value="Genomic_DNA"/>
</dbReference>
<evidence type="ECO:0000313" key="2">
    <source>
        <dbReference type="EMBL" id="KAF2025875.1"/>
    </source>
</evidence>
<dbReference type="InterPro" id="IPR011042">
    <property type="entry name" value="6-blade_b-propeller_TolB-like"/>
</dbReference>
<feature type="domain" description="SMP-30/Gluconolactonase/LRE-like region" evidence="1">
    <location>
        <begin position="120"/>
        <end position="190"/>
    </location>
</feature>
<name>A0A9P4LI45_9PLEO</name>
<dbReference type="Pfam" id="PF08450">
    <property type="entry name" value="SGL"/>
    <property type="match status" value="1"/>
</dbReference>